<dbReference type="Pfam" id="PF05150">
    <property type="entry name" value="Legionella_OMP"/>
    <property type="match status" value="1"/>
</dbReference>
<evidence type="ECO:0000313" key="3">
    <source>
        <dbReference type="Proteomes" id="UP000220251"/>
    </source>
</evidence>
<dbReference type="InterPro" id="IPR007825">
    <property type="entry name" value="Major_OMP_Legionella"/>
</dbReference>
<sequence>MNKLSTRFASLLLTLGSIGVGTGYAADAPTASCVCDPCVCDPCECAPAHPAVCTPACAPVTTDCCSFEVGLDTLYWKPCVDDLDYAAKVHGTVSNIDTPLHVDYKSVCPEWEPGYRIFLKKENAWKSFNLSLSYTWLNADDSERSHAGNGERIAAVGLHPLLVDAVDQNSNYFDFARGKWELTYQTFDILLSHPFRCGSCHTITPFFGVEIVKFDQEWDAKYELTPAGGVPSALATAEWRLLPSGVPITKALV</sequence>
<name>A0A0H5DPW7_9BACT</name>
<reference evidence="3" key="1">
    <citation type="submission" date="2015-06" db="EMBL/GenBank/DDBJ databases">
        <authorList>
            <person name="Bertelli C."/>
        </authorList>
    </citation>
    <scope>NUCLEOTIDE SEQUENCE [LARGE SCALE GENOMIC DNA]</scope>
    <source>
        <strain evidence="3">CRIB-30</strain>
    </source>
</reference>
<dbReference type="AlphaFoldDB" id="A0A0H5DPW7"/>
<proteinExistence type="predicted"/>
<keyword evidence="1" id="KW-0732">Signal</keyword>
<dbReference type="RefSeq" id="WP_098038499.1">
    <property type="nucleotide sequence ID" value="NZ_CWGJ01000014.1"/>
</dbReference>
<keyword evidence="3" id="KW-1185">Reference proteome</keyword>
<feature type="chain" id="PRO_5005218556" evidence="1">
    <location>
        <begin position="26"/>
        <end position="253"/>
    </location>
</feature>
<organism evidence="2 3">
    <name type="scientific">Estrella lausannensis</name>
    <dbReference type="NCBI Taxonomy" id="483423"/>
    <lineage>
        <taxon>Bacteria</taxon>
        <taxon>Pseudomonadati</taxon>
        <taxon>Chlamydiota</taxon>
        <taxon>Chlamydiia</taxon>
        <taxon>Parachlamydiales</taxon>
        <taxon>Candidatus Criblamydiaceae</taxon>
        <taxon>Estrella</taxon>
    </lineage>
</organism>
<feature type="signal peptide" evidence="1">
    <location>
        <begin position="1"/>
        <end position="25"/>
    </location>
</feature>
<accession>A0A0H5DPW7</accession>
<dbReference type="OrthoDB" id="20326at2"/>
<evidence type="ECO:0000256" key="1">
    <source>
        <dbReference type="SAM" id="SignalP"/>
    </source>
</evidence>
<gene>
    <name evidence="2" type="ORF">ELAC_1297</name>
</gene>
<dbReference type="Proteomes" id="UP000220251">
    <property type="component" value="Unassembled WGS sequence"/>
</dbReference>
<dbReference type="EMBL" id="CWGJ01000014">
    <property type="protein sequence ID" value="CRX38636.1"/>
    <property type="molecule type" value="Genomic_DNA"/>
</dbReference>
<protein>
    <submittedName>
        <fullName evidence="2">Outer membrane protein</fullName>
    </submittedName>
</protein>
<evidence type="ECO:0000313" key="2">
    <source>
        <dbReference type="EMBL" id="CRX38636.1"/>
    </source>
</evidence>